<gene>
    <name evidence="2" type="ordered locus">Tlie_0178</name>
</gene>
<keyword evidence="1" id="KW-1133">Transmembrane helix</keyword>
<dbReference type="Gene3D" id="2.40.30.170">
    <property type="match status" value="1"/>
</dbReference>
<evidence type="ECO:0000313" key="2">
    <source>
        <dbReference type="EMBL" id="AER65924.1"/>
    </source>
</evidence>
<evidence type="ECO:0000313" key="3">
    <source>
        <dbReference type="Proteomes" id="UP000005868"/>
    </source>
</evidence>
<keyword evidence="3" id="KW-1185">Reference proteome</keyword>
<organism evidence="2 3">
    <name type="scientific">Thermovirga lienii (strain ATCC BAA-1197 / DSM 17291 / Cas60314)</name>
    <dbReference type="NCBI Taxonomy" id="580340"/>
    <lineage>
        <taxon>Bacteria</taxon>
        <taxon>Thermotogati</taxon>
        <taxon>Synergistota</taxon>
        <taxon>Synergistia</taxon>
        <taxon>Synergistales</taxon>
        <taxon>Thermovirgaceae</taxon>
        <taxon>Thermovirga</taxon>
    </lineage>
</organism>
<evidence type="ECO:0000256" key="1">
    <source>
        <dbReference type="SAM" id="Phobius"/>
    </source>
</evidence>
<dbReference type="STRING" id="580340.Tlie_0178"/>
<dbReference type="SUPFAM" id="SSF56954">
    <property type="entry name" value="Outer membrane efflux proteins (OEP)"/>
    <property type="match status" value="1"/>
</dbReference>
<dbReference type="EMBL" id="CP003096">
    <property type="protein sequence ID" value="AER65924.1"/>
    <property type="molecule type" value="Genomic_DNA"/>
</dbReference>
<dbReference type="InterPro" id="IPR050739">
    <property type="entry name" value="MFP"/>
</dbReference>
<dbReference type="Gene3D" id="1.20.1600.10">
    <property type="entry name" value="Outer membrane efflux proteins (OEP)"/>
    <property type="match status" value="1"/>
</dbReference>
<dbReference type="OrthoDB" id="3084at2"/>
<dbReference type="AlphaFoldDB" id="G7V695"/>
<keyword evidence="1" id="KW-0472">Membrane</keyword>
<name>G7V695_THELD</name>
<dbReference type="PANTHER" id="PTHR30386">
    <property type="entry name" value="MEMBRANE FUSION SUBUNIT OF EMRAB-TOLC MULTIDRUG EFFLUX PUMP"/>
    <property type="match status" value="1"/>
</dbReference>
<feature type="transmembrane region" description="Helical" evidence="1">
    <location>
        <begin position="33"/>
        <end position="51"/>
    </location>
</feature>
<sequence>MKVKFDSPKSKNPDAKDGLKVPYAPAKRVFPKWRWFLVVLIVCSPFLYFMFKIGSGLFFSISPGVLQMERVAVTSPRACVVESVSARQGEIAKAGDVLFTIKPTSQPERLQVLKAERDALLEYYPAPSDAPRLKELLSLAKQELEYRRKILKDTEELFEKGAATRAELNSAKSAFALAAANYIRLKDELAKSETAVDLQYEVRLKQLEAEIKALEMAEKPMDVTSPVNGIIAEIFVVPNQNLAQGDVLATVADRDSVTFVTYVEPEDLHFVSVGRPVSLRFPGGKVIKAKVKEMPTRAQTVPPELRDPFSENEVAVKVVLEPIEPVPANLLMEGMPFSTHWGFHFKFWK</sequence>
<dbReference type="SUPFAM" id="SSF111369">
    <property type="entry name" value="HlyD-like secretion proteins"/>
    <property type="match status" value="1"/>
</dbReference>
<keyword evidence="1" id="KW-0812">Transmembrane</keyword>
<protein>
    <submittedName>
        <fullName evidence="2">Multidrug resistance efflux pump-like protein</fullName>
    </submittedName>
</protein>
<reference evidence="2 3" key="2">
    <citation type="journal article" date="2012" name="Stand. Genomic Sci.">
        <title>Genome sequence of the moderately thermophilic, amino-acid-degrading and sulfur-reducing bacterium Thermovirga lienii type strain (Cas60314(T)).</title>
        <authorList>
            <person name="Goker M."/>
            <person name="Saunders E."/>
            <person name="Lapidus A."/>
            <person name="Nolan M."/>
            <person name="Lucas S."/>
            <person name="Hammon N."/>
            <person name="Deshpande S."/>
            <person name="Cheng J.F."/>
            <person name="Han C."/>
            <person name="Tapia R."/>
            <person name="Goodwin L.A."/>
            <person name="Pitluck S."/>
            <person name="Liolios K."/>
            <person name="Mavromatis K."/>
            <person name="Pagani I."/>
            <person name="Ivanova N."/>
            <person name="Mikhailova N."/>
            <person name="Pati A."/>
            <person name="Chen A."/>
            <person name="Palaniappan K."/>
            <person name="Land M."/>
            <person name="Chang Y.J."/>
            <person name="Jeffries C.D."/>
            <person name="Brambilla E.M."/>
            <person name="Rohde M."/>
            <person name="Spring S."/>
            <person name="Detter J.C."/>
            <person name="Woyke T."/>
            <person name="Bristow J."/>
            <person name="Eisen J.A."/>
            <person name="Markowitz V."/>
            <person name="Hugenholtz P."/>
            <person name="Kyrpides N.C."/>
            <person name="Klenk H.P."/>
        </authorList>
    </citation>
    <scope>NUCLEOTIDE SEQUENCE [LARGE SCALE GENOMIC DNA]</scope>
    <source>
        <strain evidence="3">ATCC BAA-1197 / DSM 17291 / Cas60314</strain>
    </source>
</reference>
<dbReference type="Proteomes" id="UP000005868">
    <property type="component" value="Chromosome"/>
</dbReference>
<proteinExistence type="predicted"/>
<dbReference type="HOGENOM" id="CLU_066583_0_0_0"/>
<accession>G7V695</accession>
<dbReference type="eggNOG" id="COG0845">
    <property type="taxonomic scope" value="Bacteria"/>
</dbReference>
<dbReference type="KEGG" id="tli:Tlie_0178"/>
<reference evidence="3" key="1">
    <citation type="submission" date="2011-10" db="EMBL/GenBank/DDBJ databases">
        <title>The complete genome of chromosome of Thermovirga lienii DSM 17291.</title>
        <authorList>
            <consortium name="US DOE Joint Genome Institute (JGI-PGF)"/>
            <person name="Lucas S."/>
            <person name="Copeland A."/>
            <person name="Lapidus A."/>
            <person name="Glavina del Rio T."/>
            <person name="Dalin E."/>
            <person name="Tice H."/>
            <person name="Bruce D."/>
            <person name="Goodwin L."/>
            <person name="Pitluck S."/>
            <person name="Peters L."/>
            <person name="Mikhailova N."/>
            <person name="Saunders E."/>
            <person name="Kyrpides N."/>
            <person name="Mavromatis K."/>
            <person name="Ivanova N."/>
            <person name="Last F.I."/>
            <person name="Brettin T."/>
            <person name="Detter J.C."/>
            <person name="Han C."/>
            <person name="Larimer F."/>
            <person name="Land M."/>
            <person name="Hauser L."/>
            <person name="Markowitz V."/>
            <person name="Cheng J.-F."/>
            <person name="Hugenholtz P."/>
            <person name="Woyke T."/>
            <person name="Wu D."/>
            <person name="Spring S."/>
            <person name="Schroeder M."/>
            <person name="Brambilla E.-M."/>
            <person name="Klenk H.-P."/>
            <person name="Eisen J.A."/>
        </authorList>
    </citation>
    <scope>NUCLEOTIDE SEQUENCE [LARGE SCALE GENOMIC DNA]</scope>
    <source>
        <strain evidence="3">ATCC BAA-1197 / DSM 17291 / Cas60314</strain>
    </source>
</reference>